<organism evidence="2 3">
    <name type="scientific">Roseospira marina</name>
    <dbReference type="NCBI Taxonomy" id="140057"/>
    <lineage>
        <taxon>Bacteria</taxon>
        <taxon>Pseudomonadati</taxon>
        <taxon>Pseudomonadota</taxon>
        <taxon>Alphaproteobacteria</taxon>
        <taxon>Rhodospirillales</taxon>
        <taxon>Rhodospirillaceae</taxon>
        <taxon>Roseospira</taxon>
    </lineage>
</organism>
<keyword evidence="1" id="KW-1133">Transmembrane helix</keyword>
<evidence type="ECO:0000256" key="1">
    <source>
        <dbReference type="SAM" id="Phobius"/>
    </source>
</evidence>
<feature type="transmembrane region" description="Helical" evidence="1">
    <location>
        <begin position="48"/>
        <end position="73"/>
    </location>
</feature>
<protein>
    <submittedName>
        <fullName evidence="2">Uncharacterized protein</fullName>
    </submittedName>
</protein>
<dbReference type="EMBL" id="VWPJ01000008">
    <property type="protein sequence ID" value="KAA5605666.1"/>
    <property type="molecule type" value="Genomic_DNA"/>
</dbReference>
<dbReference type="Proteomes" id="UP000324065">
    <property type="component" value="Unassembled WGS sequence"/>
</dbReference>
<name>A0A5M6IBM9_9PROT</name>
<evidence type="ECO:0000313" key="2">
    <source>
        <dbReference type="EMBL" id="KAA5605666.1"/>
    </source>
</evidence>
<gene>
    <name evidence="2" type="ORF">F1188_10575</name>
</gene>
<sequence length="142" mass="15009">MTDQEKKNWNIKLEITKGSNGLLNKLIAIAIPPALTISAYLSVTSDEYWLGIALIFGLTSLGLGLTLCFLTLAKLSSDVSRARHTGTTGFALLVPPALTACAYIIATGDAYWSAVALIVCAGIVGLALALCLLIATRIKETR</sequence>
<feature type="transmembrane region" description="Helical" evidence="1">
    <location>
        <begin position="111"/>
        <end position="135"/>
    </location>
</feature>
<comment type="caution">
    <text evidence="2">The sequence shown here is derived from an EMBL/GenBank/DDBJ whole genome shotgun (WGS) entry which is preliminary data.</text>
</comment>
<reference evidence="2 3" key="1">
    <citation type="submission" date="2019-09" db="EMBL/GenBank/DDBJ databases">
        <title>Genome sequence of Roseospira marina, one of the more divergent members of the non-sulfur purple photosynthetic bacterial family, the Rhodospirillaceae.</title>
        <authorList>
            <person name="Meyer T."/>
            <person name="Kyndt J."/>
        </authorList>
    </citation>
    <scope>NUCLEOTIDE SEQUENCE [LARGE SCALE GENOMIC DNA]</scope>
    <source>
        <strain evidence="2 3">DSM 15113</strain>
    </source>
</reference>
<dbReference type="AlphaFoldDB" id="A0A5M6IBM9"/>
<keyword evidence="3" id="KW-1185">Reference proteome</keyword>
<accession>A0A5M6IBM9</accession>
<dbReference type="RefSeq" id="WP_150062377.1">
    <property type="nucleotide sequence ID" value="NZ_JACHII010000002.1"/>
</dbReference>
<keyword evidence="1" id="KW-0812">Transmembrane</keyword>
<proteinExistence type="predicted"/>
<feature type="transmembrane region" description="Helical" evidence="1">
    <location>
        <begin position="21"/>
        <end position="42"/>
    </location>
</feature>
<evidence type="ECO:0000313" key="3">
    <source>
        <dbReference type="Proteomes" id="UP000324065"/>
    </source>
</evidence>
<keyword evidence="1" id="KW-0472">Membrane</keyword>
<feature type="transmembrane region" description="Helical" evidence="1">
    <location>
        <begin position="85"/>
        <end position="105"/>
    </location>
</feature>